<feature type="domain" description="Bro-N" evidence="1">
    <location>
        <begin position="1"/>
        <end position="119"/>
    </location>
</feature>
<evidence type="ECO:0000313" key="2">
    <source>
        <dbReference type="EMBL" id="BBE16999.1"/>
    </source>
</evidence>
<sequence>MTNIKLFESKQIRSVWNETDQKWYFSVQDVVEVLTESADVKQYIKRILSRDESLKSNWGTICTPVEMQAADGKRRKVQAADSRGLLRIIQSIPSPKAEPFKQWLAQVGSDRLDEIENPELATQRTRELYKLKGYSDDWIEKRMRSIAIREELTEEWKNRGVKEKIEYAILTAEISKATFGLTPSEYKEVKGLKSQNLRDHMTDLELIFSMLGEASTKEIAVNTDTQGFEQNKRAAKAGGEIAGDARKQLEIKSGKKVVTSENYLPEDKKKVSLSKKNE</sequence>
<dbReference type="AlphaFoldDB" id="A0A5K7S648"/>
<dbReference type="KEGG" id="anf:AQPE_1147"/>
<reference evidence="2" key="1">
    <citation type="journal article" date="2020" name="Int. J. Syst. Evol. Microbiol.">
        <title>Aquipluma nitroreducens gen. nov. sp. nov., a novel facultatively anaerobic bacterium isolated from a freshwater lake.</title>
        <authorList>
            <person name="Watanabe M."/>
            <person name="Kojima H."/>
            <person name="Fukui M."/>
        </authorList>
    </citation>
    <scope>NUCLEOTIDE SEQUENCE</scope>
    <source>
        <strain evidence="2">MeG22</strain>
    </source>
</reference>
<dbReference type="EMBL" id="AP018694">
    <property type="protein sequence ID" value="BBE16999.1"/>
    <property type="molecule type" value="Genomic_DNA"/>
</dbReference>
<dbReference type="RefSeq" id="WP_318350029.1">
    <property type="nucleotide sequence ID" value="NZ_AP018694.1"/>
</dbReference>
<dbReference type="Pfam" id="PF02498">
    <property type="entry name" value="Bro-N"/>
    <property type="match status" value="1"/>
</dbReference>
<name>A0A5K7S648_9BACT</name>
<gene>
    <name evidence="2" type="ORF">AQPE_1147</name>
</gene>
<protein>
    <submittedName>
        <fullName evidence="2">DNA-damage-inducible protein d</fullName>
    </submittedName>
</protein>
<keyword evidence="3" id="KW-1185">Reference proteome</keyword>
<dbReference type="PROSITE" id="PS51750">
    <property type="entry name" value="BRO_N"/>
    <property type="match status" value="1"/>
</dbReference>
<organism evidence="2 3">
    <name type="scientific">Aquipluma nitroreducens</name>
    <dbReference type="NCBI Taxonomy" id="2010828"/>
    <lineage>
        <taxon>Bacteria</taxon>
        <taxon>Pseudomonadati</taxon>
        <taxon>Bacteroidota</taxon>
        <taxon>Bacteroidia</taxon>
        <taxon>Marinilabiliales</taxon>
        <taxon>Prolixibacteraceae</taxon>
        <taxon>Aquipluma</taxon>
    </lineage>
</organism>
<dbReference type="InterPro" id="IPR003497">
    <property type="entry name" value="BRO_N_domain"/>
</dbReference>
<evidence type="ECO:0000313" key="3">
    <source>
        <dbReference type="Proteomes" id="UP001193389"/>
    </source>
</evidence>
<dbReference type="Proteomes" id="UP001193389">
    <property type="component" value="Chromosome"/>
</dbReference>
<dbReference type="SMART" id="SM01040">
    <property type="entry name" value="Bro-N"/>
    <property type="match status" value="1"/>
</dbReference>
<accession>A0A5K7S648</accession>
<proteinExistence type="predicted"/>
<evidence type="ECO:0000259" key="1">
    <source>
        <dbReference type="PROSITE" id="PS51750"/>
    </source>
</evidence>